<evidence type="ECO:0000313" key="1">
    <source>
        <dbReference type="EMBL" id="RNA10401.1"/>
    </source>
</evidence>
<organism evidence="1 2">
    <name type="scientific">Brachionus plicatilis</name>
    <name type="common">Marine rotifer</name>
    <name type="synonym">Brachionus muelleri</name>
    <dbReference type="NCBI Taxonomy" id="10195"/>
    <lineage>
        <taxon>Eukaryota</taxon>
        <taxon>Metazoa</taxon>
        <taxon>Spiralia</taxon>
        <taxon>Gnathifera</taxon>
        <taxon>Rotifera</taxon>
        <taxon>Eurotatoria</taxon>
        <taxon>Monogononta</taxon>
        <taxon>Pseudotrocha</taxon>
        <taxon>Ploima</taxon>
        <taxon>Brachionidae</taxon>
        <taxon>Brachionus</taxon>
    </lineage>
</organism>
<keyword evidence="2" id="KW-1185">Reference proteome</keyword>
<feature type="non-terminal residue" evidence="1">
    <location>
        <position position="1"/>
    </location>
</feature>
<comment type="caution">
    <text evidence="1">The sequence shown here is derived from an EMBL/GenBank/DDBJ whole genome shotgun (WGS) entry which is preliminary data.</text>
</comment>
<accession>A0A3M7QH84</accession>
<reference evidence="1 2" key="1">
    <citation type="journal article" date="2018" name="Sci. Rep.">
        <title>Genomic signatures of local adaptation to the degree of environmental predictability in rotifers.</title>
        <authorList>
            <person name="Franch-Gras L."/>
            <person name="Hahn C."/>
            <person name="Garcia-Roger E.M."/>
            <person name="Carmona M.J."/>
            <person name="Serra M."/>
            <person name="Gomez A."/>
        </authorList>
    </citation>
    <scope>NUCLEOTIDE SEQUENCE [LARGE SCALE GENOMIC DNA]</scope>
    <source>
        <strain evidence="1">HYR1</strain>
    </source>
</reference>
<dbReference type="Proteomes" id="UP000276133">
    <property type="component" value="Unassembled WGS sequence"/>
</dbReference>
<name>A0A3M7QH84_BRAPC</name>
<protein>
    <submittedName>
        <fullName evidence="1">Uncharacterized protein</fullName>
    </submittedName>
</protein>
<sequence>YHIDAVACSICGEFTKNKKGVKLIKVLNSKDNFFVRKISHIQETMLDLGFTLRVVNTSLRLIYFEKFPDHQKFFLITVKSQLRSDFRRLFDHEIWEH</sequence>
<dbReference type="AlphaFoldDB" id="A0A3M7QH84"/>
<proteinExistence type="predicted"/>
<dbReference type="EMBL" id="REGN01006220">
    <property type="protein sequence ID" value="RNA10401.1"/>
    <property type="molecule type" value="Genomic_DNA"/>
</dbReference>
<gene>
    <name evidence="1" type="ORF">BpHYR1_026660</name>
</gene>
<evidence type="ECO:0000313" key="2">
    <source>
        <dbReference type="Proteomes" id="UP000276133"/>
    </source>
</evidence>